<dbReference type="Proteomes" id="UP001420932">
    <property type="component" value="Unassembled WGS sequence"/>
</dbReference>
<protein>
    <submittedName>
        <fullName evidence="1">Uncharacterized protein</fullName>
    </submittedName>
</protein>
<evidence type="ECO:0000313" key="2">
    <source>
        <dbReference type="Proteomes" id="UP001420932"/>
    </source>
</evidence>
<keyword evidence="2" id="KW-1185">Reference proteome</keyword>
<comment type="caution">
    <text evidence="1">The sequence shown here is derived from an EMBL/GenBank/DDBJ whole genome shotgun (WGS) entry which is preliminary data.</text>
</comment>
<reference evidence="1 2" key="1">
    <citation type="submission" date="2024-01" db="EMBL/GenBank/DDBJ databases">
        <title>Genome assemblies of Stephania.</title>
        <authorList>
            <person name="Yang L."/>
        </authorList>
    </citation>
    <scope>NUCLEOTIDE SEQUENCE [LARGE SCALE GENOMIC DNA]</scope>
    <source>
        <strain evidence="1">YNDBR</strain>
        <tissue evidence="1">Leaf</tissue>
    </source>
</reference>
<dbReference type="AlphaFoldDB" id="A0AAP0ERE8"/>
<proteinExistence type="predicted"/>
<evidence type="ECO:0000313" key="1">
    <source>
        <dbReference type="EMBL" id="KAK9098260.1"/>
    </source>
</evidence>
<dbReference type="EMBL" id="JBBNAF010000011">
    <property type="protein sequence ID" value="KAK9098260.1"/>
    <property type="molecule type" value="Genomic_DNA"/>
</dbReference>
<name>A0AAP0ERE8_9MAGN</name>
<organism evidence="1 2">
    <name type="scientific">Stephania yunnanensis</name>
    <dbReference type="NCBI Taxonomy" id="152371"/>
    <lineage>
        <taxon>Eukaryota</taxon>
        <taxon>Viridiplantae</taxon>
        <taxon>Streptophyta</taxon>
        <taxon>Embryophyta</taxon>
        <taxon>Tracheophyta</taxon>
        <taxon>Spermatophyta</taxon>
        <taxon>Magnoliopsida</taxon>
        <taxon>Ranunculales</taxon>
        <taxon>Menispermaceae</taxon>
        <taxon>Menispermoideae</taxon>
        <taxon>Cissampelideae</taxon>
        <taxon>Stephania</taxon>
    </lineage>
</organism>
<accession>A0AAP0ERE8</accession>
<sequence>MSITLEDVARLLNIPVVGKAITVEGMTKSEAIDLVSRCLNVSKKEAEAVIGPRRGMNVKKSWLKSK</sequence>
<gene>
    <name evidence="1" type="ORF">Syun_025305</name>
</gene>